<gene>
    <name evidence="1" type="ORF">A2290_02330</name>
</gene>
<protein>
    <submittedName>
        <fullName evidence="1">Uncharacterized protein</fullName>
    </submittedName>
</protein>
<dbReference type="EMBL" id="MEUA01000044">
    <property type="protein sequence ID" value="OGC14008.1"/>
    <property type="molecule type" value="Genomic_DNA"/>
</dbReference>
<accession>A0A1F4S0Q4</accession>
<proteinExistence type="predicted"/>
<evidence type="ECO:0000313" key="2">
    <source>
        <dbReference type="Proteomes" id="UP000177905"/>
    </source>
</evidence>
<name>A0A1F4S0Q4_UNCSA</name>
<organism evidence="1 2">
    <name type="scientific">candidate division WOR-1 bacterium RIFOXYB2_FULL_36_35</name>
    <dbReference type="NCBI Taxonomy" id="1802578"/>
    <lineage>
        <taxon>Bacteria</taxon>
        <taxon>Bacillati</taxon>
        <taxon>Saganbacteria</taxon>
    </lineage>
</organism>
<feature type="non-terminal residue" evidence="1">
    <location>
        <position position="1"/>
    </location>
</feature>
<dbReference type="Proteomes" id="UP000177905">
    <property type="component" value="Unassembled WGS sequence"/>
</dbReference>
<sequence>EKLRKTAQKWYNFNHMNTFEKGRNIYKKLKAKLEKSSKGKIVAIEPDSGGYVIGIDELDAALKAQHEFPGKIFDFFRIGFPAVHKFRRKKWME</sequence>
<reference evidence="1 2" key="1">
    <citation type="journal article" date="2016" name="Nat. Commun.">
        <title>Thousands of microbial genomes shed light on interconnected biogeochemical processes in an aquifer system.</title>
        <authorList>
            <person name="Anantharaman K."/>
            <person name="Brown C.T."/>
            <person name="Hug L.A."/>
            <person name="Sharon I."/>
            <person name="Castelle C.J."/>
            <person name="Probst A.J."/>
            <person name="Thomas B.C."/>
            <person name="Singh A."/>
            <person name="Wilkins M.J."/>
            <person name="Karaoz U."/>
            <person name="Brodie E.L."/>
            <person name="Williams K.H."/>
            <person name="Hubbard S.S."/>
            <person name="Banfield J.F."/>
        </authorList>
    </citation>
    <scope>NUCLEOTIDE SEQUENCE [LARGE SCALE GENOMIC DNA]</scope>
</reference>
<dbReference type="AlphaFoldDB" id="A0A1F4S0Q4"/>
<evidence type="ECO:0000313" key="1">
    <source>
        <dbReference type="EMBL" id="OGC14008.1"/>
    </source>
</evidence>
<comment type="caution">
    <text evidence="1">The sequence shown here is derived from an EMBL/GenBank/DDBJ whole genome shotgun (WGS) entry which is preliminary data.</text>
</comment>